<dbReference type="GO" id="GO:0032875">
    <property type="term" value="P:regulation of DNA endoreduplication"/>
    <property type="evidence" value="ECO:0007669"/>
    <property type="project" value="InterPro"/>
</dbReference>
<dbReference type="PANTHER" id="PTHR33142:SF89">
    <property type="entry name" value="CYCLIN-DEPENDENT PROTEIN KINASE INHIBITOR SMR2"/>
    <property type="match status" value="1"/>
</dbReference>
<dbReference type="Proteomes" id="UP000631114">
    <property type="component" value="Unassembled WGS sequence"/>
</dbReference>
<dbReference type="PANTHER" id="PTHR33142">
    <property type="entry name" value="CYCLIN-DEPENDENT PROTEIN KINASE INHIBITOR SMR13"/>
    <property type="match status" value="1"/>
</dbReference>
<dbReference type="GO" id="GO:0004860">
    <property type="term" value="F:protein kinase inhibitor activity"/>
    <property type="evidence" value="ECO:0007669"/>
    <property type="project" value="UniProtKB-KW"/>
</dbReference>
<evidence type="ECO:0000313" key="4">
    <source>
        <dbReference type="Proteomes" id="UP000631114"/>
    </source>
</evidence>
<accession>A0A835LKL6</accession>
<evidence type="ECO:0008006" key="5">
    <source>
        <dbReference type="Google" id="ProtNLM"/>
    </source>
</evidence>
<name>A0A835LKL6_9MAGN</name>
<evidence type="ECO:0000256" key="2">
    <source>
        <dbReference type="ARBA" id="ARBA00023306"/>
    </source>
</evidence>
<keyword evidence="1" id="KW-0649">Protein kinase inhibitor</keyword>
<protein>
    <recommendedName>
        <fullName evidence="5">Cyclin-dependent protein kinase inhibitor SMR1</fullName>
    </recommendedName>
</protein>
<evidence type="ECO:0000256" key="1">
    <source>
        <dbReference type="ARBA" id="ARBA00023013"/>
    </source>
</evidence>
<dbReference type="OrthoDB" id="662905at2759"/>
<dbReference type="InterPro" id="IPR040389">
    <property type="entry name" value="SMR"/>
</dbReference>
<evidence type="ECO:0000313" key="3">
    <source>
        <dbReference type="EMBL" id="KAF9595044.1"/>
    </source>
</evidence>
<reference evidence="3 4" key="1">
    <citation type="submission" date="2020-10" db="EMBL/GenBank/DDBJ databases">
        <title>The Coptis chinensis genome and diversification of protoberbering-type alkaloids.</title>
        <authorList>
            <person name="Wang B."/>
            <person name="Shu S."/>
            <person name="Song C."/>
            <person name="Liu Y."/>
        </authorList>
    </citation>
    <scope>NUCLEOTIDE SEQUENCE [LARGE SCALE GENOMIC DNA]</scope>
    <source>
        <strain evidence="3">HL-2020</strain>
        <tissue evidence="3">Leaf</tissue>
    </source>
</reference>
<proteinExistence type="predicted"/>
<comment type="caution">
    <text evidence="3">The sequence shown here is derived from an EMBL/GenBank/DDBJ whole genome shotgun (WGS) entry which is preliminary data.</text>
</comment>
<sequence length="111" mass="12926">MSIDHQVRPALPPIRLRTINVQTRHTDEDGEVIQLSVDDDECRTPTSSEYKIPMILSCPPAPRKRRKVVLCKRKLSEIQFFEVVGRDEVESFFKSSFEFSHNIRKRPCPNT</sequence>
<dbReference type="AlphaFoldDB" id="A0A835LKL6"/>
<keyword evidence="4" id="KW-1185">Reference proteome</keyword>
<gene>
    <name evidence="3" type="ORF">IFM89_036372</name>
</gene>
<dbReference type="EMBL" id="JADFTS010000008">
    <property type="protein sequence ID" value="KAF9595044.1"/>
    <property type="molecule type" value="Genomic_DNA"/>
</dbReference>
<organism evidence="3 4">
    <name type="scientific">Coptis chinensis</name>
    <dbReference type="NCBI Taxonomy" id="261450"/>
    <lineage>
        <taxon>Eukaryota</taxon>
        <taxon>Viridiplantae</taxon>
        <taxon>Streptophyta</taxon>
        <taxon>Embryophyta</taxon>
        <taxon>Tracheophyta</taxon>
        <taxon>Spermatophyta</taxon>
        <taxon>Magnoliopsida</taxon>
        <taxon>Ranunculales</taxon>
        <taxon>Ranunculaceae</taxon>
        <taxon>Coptidoideae</taxon>
        <taxon>Coptis</taxon>
    </lineage>
</organism>
<keyword evidence="2" id="KW-0131">Cell cycle</keyword>